<feature type="transmembrane region" description="Helical" evidence="6">
    <location>
        <begin position="20"/>
        <end position="46"/>
    </location>
</feature>
<proteinExistence type="predicted"/>
<protein>
    <submittedName>
        <fullName evidence="7">Membrane protein involved in the export of O-antigen and teichoic acid</fullName>
    </submittedName>
</protein>
<evidence type="ECO:0000256" key="3">
    <source>
        <dbReference type="ARBA" id="ARBA00022692"/>
    </source>
</evidence>
<feature type="transmembrane region" description="Helical" evidence="6">
    <location>
        <begin position="355"/>
        <end position="374"/>
    </location>
</feature>
<feature type="transmembrane region" description="Helical" evidence="6">
    <location>
        <begin position="67"/>
        <end position="91"/>
    </location>
</feature>
<dbReference type="GO" id="GO:0005886">
    <property type="term" value="C:plasma membrane"/>
    <property type="evidence" value="ECO:0007669"/>
    <property type="project" value="UniProtKB-SubCell"/>
</dbReference>
<evidence type="ECO:0000313" key="7">
    <source>
        <dbReference type="EMBL" id="SNR96839.1"/>
    </source>
</evidence>
<evidence type="ECO:0000256" key="5">
    <source>
        <dbReference type="ARBA" id="ARBA00023136"/>
    </source>
</evidence>
<keyword evidence="8" id="KW-1185">Reference proteome</keyword>
<sequence>MFTILTSRTIAEHYGATAFAFFALLTSFVGLLAFSDLGLGAAVANAAAEAEAREELRTAFLITIRRVFRYLLLSMSLILCAVCLISLSGAWGALLGEFKTFEGGALAAAWSLAIFGASIPLGMGQRILVGFHKTWMFSLVGALTPPLAFFGVTVIAATGGPPSVLPIAFYLAYALTSGLSLWLALRVSGATVRDISNAVSADSVKVWNTAAPMAVIVVAAPIAMQSDRVILGHLSPTGVAGYSLAAQLFSPIGSMISVAGLALWPVFARRRVSSISLRGESPLKASAFFSLVAAACAGVAIALTPVYAEFASAGAIEIPLVTAVAFGLLVVVQAFNAPIGTYLTDGPGLKAQAMMVSIGLIVKLAGSLTLAGLPGGAGPVLASTGAVLMCQVVPGWWLVRRREATEAAAVCR</sequence>
<feature type="transmembrane region" description="Helical" evidence="6">
    <location>
        <begin position="320"/>
        <end position="343"/>
    </location>
</feature>
<evidence type="ECO:0000256" key="1">
    <source>
        <dbReference type="ARBA" id="ARBA00004651"/>
    </source>
</evidence>
<keyword evidence="2" id="KW-1003">Cell membrane</keyword>
<dbReference type="EMBL" id="FZNO01000050">
    <property type="protein sequence ID" value="SNR96839.1"/>
    <property type="molecule type" value="Genomic_DNA"/>
</dbReference>
<keyword evidence="4 6" id="KW-1133">Transmembrane helix</keyword>
<feature type="transmembrane region" description="Helical" evidence="6">
    <location>
        <begin position="103"/>
        <end position="123"/>
    </location>
</feature>
<reference evidence="7 8" key="1">
    <citation type="submission" date="2017-06" db="EMBL/GenBank/DDBJ databases">
        <authorList>
            <person name="Kim H.J."/>
            <person name="Triplett B.A."/>
        </authorList>
    </citation>
    <scope>NUCLEOTIDE SEQUENCE [LARGE SCALE GENOMIC DNA]</scope>
    <source>
        <strain evidence="7 8">DSM 44272</strain>
    </source>
</reference>
<evidence type="ECO:0000256" key="2">
    <source>
        <dbReference type="ARBA" id="ARBA00022475"/>
    </source>
</evidence>
<evidence type="ECO:0000313" key="8">
    <source>
        <dbReference type="Proteomes" id="UP000198403"/>
    </source>
</evidence>
<organism evidence="7 8">
    <name type="scientific">Blastococcus mobilis</name>
    <dbReference type="NCBI Taxonomy" id="1938746"/>
    <lineage>
        <taxon>Bacteria</taxon>
        <taxon>Bacillati</taxon>
        <taxon>Actinomycetota</taxon>
        <taxon>Actinomycetes</taxon>
        <taxon>Geodermatophilales</taxon>
        <taxon>Geodermatophilaceae</taxon>
        <taxon>Blastococcus</taxon>
    </lineage>
</organism>
<feature type="transmembrane region" description="Helical" evidence="6">
    <location>
        <begin position="244"/>
        <end position="267"/>
    </location>
</feature>
<feature type="transmembrane region" description="Helical" evidence="6">
    <location>
        <begin position="380"/>
        <end position="399"/>
    </location>
</feature>
<feature type="transmembrane region" description="Helical" evidence="6">
    <location>
        <begin position="288"/>
        <end position="308"/>
    </location>
</feature>
<gene>
    <name evidence="7" type="ORF">SAMN06272737_1505</name>
</gene>
<feature type="transmembrane region" description="Helical" evidence="6">
    <location>
        <begin position="206"/>
        <end position="224"/>
    </location>
</feature>
<keyword evidence="5 6" id="KW-0472">Membrane</keyword>
<dbReference type="AlphaFoldDB" id="A0A239AMQ2"/>
<name>A0A239AMQ2_9ACTN</name>
<dbReference type="Proteomes" id="UP000198403">
    <property type="component" value="Unassembled WGS sequence"/>
</dbReference>
<keyword evidence="3 6" id="KW-0812">Transmembrane</keyword>
<dbReference type="InterPro" id="IPR050833">
    <property type="entry name" value="Poly_Biosynth_Transport"/>
</dbReference>
<comment type="subcellular location">
    <subcellularLocation>
        <location evidence="1">Cell membrane</location>
        <topology evidence="1">Multi-pass membrane protein</topology>
    </subcellularLocation>
</comment>
<feature type="transmembrane region" description="Helical" evidence="6">
    <location>
        <begin position="135"/>
        <end position="158"/>
    </location>
</feature>
<evidence type="ECO:0000256" key="6">
    <source>
        <dbReference type="SAM" id="Phobius"/>
    </source>
</evidence>
<dbReference type="PANTHER" id="PTHR30250">
    <property type="entry name" value="PST FAMILY PREDICTED COLANIC ACID TRANSPORTER"/>
    <property type="match status" value="1"/>
</dbReference>
<evidence type="ECO:0000256" key="4">
    <source>
        <dbReference type="ARBA" id="ARBA00022989"/>
    </source>
</evidence>
<dbReference type="PANTHER" id="PTHR30250:SF26">
    <property type="entry name" value="PSMA PROTEIN"/>
    <property type="match status" value="1"/>
</dbReference>
<accession>A0A239AMQ2</accession>
<feature type="transmembrane region" description="Helical" evidence="6">
    <location>
        <begin position="164"/>
        <end position="185"/>
    </location>
</feature>